<dbReference type="Proteomes" id="UP000784294">
    <property type="component" value="Unassembled WGS sequence"/>
</dbReference>
<reference evidence="2" key="1">
    <citation type="submission" date="2018-11" db="EMBL/GenBank/DDBJ databases">
        <authorList>
            <consortium name="Pathogen Informatics"/>
        </authorList>
    </citation>
    <scope>NUCLEOTIDE SEQUENCE</scope>
</reference>
<protein>
    <submittedName>
        <fullName evidence="2">Uncharacterized protein</fullName>
    </submittedName>
</protein>
<name>A0A3S5BTC9_9PLAT</name>
<evidence type="ECO:0000256" key="1">
    <source>
        <dbReference type="SAM" id="MobiDB-lite"/>
    </source>
</evidence>
<feature type="compositionally biased region" description="Polar residues" evidence="1">
    <location>
        <begin position="1"/>
        <end position="11"/>
    </location>
</feature>
<sequence>MVGQKLESSPPNEIEGEVREPDCSEGNKVSDEEVEDGDVVGETKDLEEDRIGDEPEEDDREEVGDEAVEVDEDSLQKSCKRRLARATAEERCDIQRRELKGQESLQHVEQLTLMPQGKWCLRCRDKQRWIKSFRSRRRFFRATDLLATLGGELDSTTELNKRAPEDPLREVISLAISEDPWSC</sequence>
<dbReference type="AlphaFoldDB" id="A0A3S5BTC9"/>
<accession>A0A3S5BTC9</accession>
<evidence type="ECO:0000313" key="3">
    <source>
        <dbReference type="Proteomes" id="UP000784294"/>
    </source>
</evidence>
<organism evidence="2 3">
    <name type="scientific">Protopolystoma xenopodis</name>
    <dbReference type="NCBI Taxonomy" id="117903"/>
    <lineage>
        <taxon>Eukaryota</taxon>
        <taxon>Metazoa</taxon>
        <taxon>Spiralia</taxon>
        <taxon>Lophotrochozoa</taxon>
        <taxon>Platyhelminthes</taxon>
        <taxon>Monogenea</taxon>
        <taxon>Polyopisthocotylea</taxon>
        <taxon>Polystomatidea</taxon>
        <taxon>Polystomatidae</taxon>
        <taxon>Protopolystoma</taxon>
    </lineage>
</organism>
<feature type="region of interest" description="Disordered" evidence="1">
    <location>
        <begin position="1"/>
        <end position="74"/>
    </location>
</feature>
<feature type="compositionally biased region" description="Basic and acidic residues" evidence="1">
    <location>
        <begin position="41"/>
        <end position="53"/>
    </location>
</feature>
<gene>
    <name evidence="2" type="ORF">PXEA_LOCUS32387</name>
</gene>
<feature type="compositionally biased region" description="Acidic residues" evidence="1">
    <location>
        <begin position="54"/>
        <end position="73"/>
    </location>
</feature>
<evidence type="ECO:0000313" key="2">
    <source>
        <dbReference type="EMBL" id="VEL38947.1"/>
    </source>
</evidence>
<comment type="caution">
    <text evidence="2">The sequence shown here is derived from an EMBL/GenBank/DDBJ whole genome shotgun (WGS) entry which is preliminary data.</text>
</comment>
<keyword evidence="3" id="KW-1185">Reference proteome</keyword>
<dbReference type="EMBL" id="CAAALY010259572">
    <property type="protein sequence ID" value="VEL38947.1"/>
    <property type="molecule type" value="Genomic_DNA"/>
</dbReference>
<proteinExistence type="predicted"/>